<dbReference type="Proteomes" id="UP001501303">
    <property type="component" value="Unassembled WGS sequence"/>
</dbReference>
<organism evidence="2 3">
    <name type="scientific">Streptomyces sodiiphilus</name>
    <dbReference type="NCBI Taxonomy" id="226217"/>
    <lineage>
        <taxon>Bacteria</taxon>
        <taxon>Bacillati</taxon>
        <taxon>Actinomycetota</taxon>
        <taxon>Actinomycetes</taxon>
        <taxon>Kitasatosporales</taxon>
        <taxon>Streptomycetaceae</taxon>
        <taxon>Streptomyces</taxon>
    </lineage>
</organism>
<feature type="region of interest" description="Disordered" evidence="1">
    <location>
        <begin position="54"/>
        <end position="127"/>
    </location>
</feature>
<gene>
    <name evidence="2" type="ORF">GCM10009716_22770</name>
</gene>
<feature type="compositionally biased region" description="Basic residues" evidence="1">
    <location>
        <begin position="96"/>
        <end position="106"/>
    </location>
</feature>
<accession>A0ABN2P5N6</accession>
<keyword evidence="3" id="KW-1185">Reference proteome</keyword>
<reference evidence="2 3" key="1">
    <citation type="journal article" date="2019" name="Int. J. Syst. Evol. Microbiol.">
        <title>The Global Catalogue of Microorganisms (GCM) 10K type strain sequencing project: providing services to taxonomists for standard genome sequencing and annotation.</title>
        <authorList>
            <consortium name="The Broad Institute Genomics Platform"/>
            <consortium name="The Broad Institute Genome Sequencing Center for Infectious Disease"/>
            <person name="Wu L."/>
            <person name="Ma J."/>
        </authorList>
    </citation>
    <scope>NUCLEOTIDE SEQUENCE [LARGE SCALE GENOMIC DNA]</scope>
    <source>
        <strain evidence="2 3">JCM 13581</strain>
    </source>
</reference>
<protein>
    <submittedName>
        <fullName evidence="2">Uncharacterized protein</fullName>
    </submittedName>
</protein>
<evidence type="ECO:0000313" key="3">
    <source>
        <dbReference type="Proteomes" id="UP001501303"/>
    </source>
</evidence>
<dbReference type="RefSeq" id="WP_344261111.1">
    <property type="nucleotide sequence ID" value="NZ_BAAAMJ010000020.1"/>
</dbReference>
<dbReference type="EMBL" id="BAAAMJ010000020">
    <property type="protein sequence ID" value="GAA1912395.1"/>
    <property type="molecule type" value="Genomic_DNA"/>
</dbReference>
<feature type="compositionally biased region" description="Basic residues" evidence="1">
    <location>
        <begin position="113"/>
        <end position="127"/>
    </location>
</feature>
<comment type="caution">
    <text evidence="2">The sequence shown here is derived from an EMBL/GenBank/DDBJ whole genome shotgun (WGS) entry which is preliminary data.</text>
</comment>
<sequence>MSATPVRVPSRQDAAAANEAIRRYVRLHGARPWGPAERAELDRLRTAWLQAMRPAGARGLVPAAEETERRPEPSAAPPAPARGSRRTVRPAASRTRPQRARRRRAKLAGPRVRVARAARRALPARKT</sequence>
<evidence type="ECO:0000256" key="1">
    <source>
        <dbReference type="SAM" id="MobiDB-lite"/>
    </source>
</evidence>
<evidence type="ECO:0000313" key="2">
    <source>
        <dbReference type="EMBL" id="GAA1912395.1"/>
    </source>
</evidence>
<name>A0ABN2P5N6_9ACTN</name>
<proteinExistence type="predicted"/>